<evidence type="ECO:0000256" key="1">
    <source>
        <dbReference type="ARBA" id="ARBA00004141"/>
    </source>
</evidence>
<accession>A0A916YVL0</accession>
<feature type="transmembrane region" description="Helical" evidence="7">
    <location>
        <begin position="196"/>
        <end position="215"/>
    </location>
</feature>
<feature type="transmembrane region" description="Helical" evidence="7">
    <location>
        <begin position="575"/>
        <end position="595"/>
    </location>
</feature>
<dbReference type="InterPro" id="IPR006037">
    <property type="entry name" value="RCK_C"/>
</dbReference>
<keyword evidence="10" id="KW-1185">Reference proteome</keyword>
<dbReference type="PANTHER" id="PTHR43652">
    <property type="entry name" value="BASIC AMINO ACID ANTIPORTER YFCC-RELATED"/>
    <property type="match status" value="1"/>
</dbReference>
<dbReference type="OrthoDB" id="9809303at2"/>
<reference evidence="9" key="1">
    <citation type="journal article" date="2014" name="Int. J. Syst. Evol. Microbiol.">
        <title>Complete genome sequence of Corynebacterium casei LMG S-19264T (=DSM 44701T), isolated from a smear-ripened cheese.</title>
        <authorList>
            <consortium name="US DOE Joint Genome Institute (JGI-PGF)"/>
            <person name="Walter F."/>
            <person name="Albersmeier A."/>
            <person name="Kalinowski J."/>
            <person name="Ruckert C."/>
        </authorList>
    </citation>
    <scope>NUCLEOTIDE SEQUENCE</scope>
    <source>
        <strain evidence="9">CGMCC 1.15360</strain>
    </source>
</reference>
<dbReference type="InterPro" id="IPR036721">
    <property type="entry name" value="RCK_C_sf"/>
</dbReference>
<dbReference type="RefSeq" id="WP_082922540.1">
    <property type="nucleotide sequence ID" value="NZ_BMIP01000002.1"/>
</dbReference>
<evidence type="ECO:0000256" key="6">
    <source>
        <dbReference type="ARBA" id="ARBA00023136"/>
    </source>
</evidence>
<keyword evidence="2" id="KW-0813">Transport</keyword>
<dbReference type="EMBL" id="BMIP01000002">
    <property type="protein sequence ID" value="GGD62764.1"/>
    <property type="molecule type" value="Genomic_DNA"/>
</dbReference>
<dbReference type="InterPro" id="IPR051679">
    <property type="entry name" value="DASS-Related_Transporters"/>
</dbReference>
<evidence type="ECO:0000256" key="7">
    <source>
        <dbReference type="SAM" id="Phobius"/>
    </source>
</evidence>
<dbReference type="PANTHER" id="PTHR43652:SF2">
    <property type="entry name" value="BASIC AMINO ACID ANTIPORTER YFCC-RELATED"/>
    <property type="match status" value="1"/>
</dbReference>
<proteinExistence type="predicted"/>
<feature type="transmembrane region" description="Helical" evidence="7">
    <location>
        <begin position="70"/>
        <end position="91"/>
    </location>
</feature>
<evidence type="ECO:0000256" key="5">
    <source>
        <dbReference type="ARBA" id="ARBA00022989"/>
    </source>
</evidence>
<feature type="transmembrane region" description="Helical" evidence="7">
    <location>
        <begin position="451"/>
        <end position="471"/>
    </location>
</feature>
<dbReference type="InterPro" id="IPR004680">
    <property type="entry name" value="Cit_transptr-like_dom"/>
</dbReference>
<feature type="transmembrane region" description="Helical" evidence="7">
    <location>
        <begin position="128"/>
        <end position="144"/>
    </location>
</feature>
<comment type="caution">
    <text evidence="9">The sequence shown here is derived from an EMBL/GenBank/DDBJ whole genome shotgun (WGS) entry which is preliminary data.</text>
</comment>
<comment type="subcellular location">
    <subcellularLocation>
        <location evidence="1">Membrane</location>
        <topology evidence="1">Multi-pass membrane protein</topology>
    </subcellularLocation>
</comment>
<dbReference type="Pfam" id="PF02080">
    <property type="entry name" value="TrkA_C"/>
    <property type="match status" value="1"/>
</dbReference>
<organism evidence="9 10">
    <name type="scientific">Croceicoccus mobilis</name>
    <dbReference type="NCBI Taxonomy" id="1703339"/>
    <lineage>
        <taxon>Bacteria</taxon>
        <taxon>Pseudomonadati</taxon>
        <taxon>Pseudomonadota</taxon>
        <taxon>Alphaproteobacteria</taxon>
        <taxon>Sphingomonadales</taxon>
        <taxon>Erythrobacteraceae</taxon>
        <taxon>Croceicoccus</taxon>
    </lineage>
</organism>
<feature type="transmembrane region" description="Helical" evidence="7">
    <location>
        <begin position="32"/>
        <end position="50"/>
    </location>
</feature>
<dbReference type="Pfam" id="PF03600">
    <property type="entry name" value="CitMHS"/>
    <property type="match status" value="1"/>
</dbReference>
<gene>
    <name evidence="9" type="ORF">GCM10010990_10270</name>
</gene>
<feature type="transmembrane region" description="Helical" evidence="7">
    <location>
        <begin position="6"/>
        <end position="25"/>
    </location>
</feature>
<dbReference type="PROSITE" id="PS51202">
    <property type="entry name" value="RCK_C"/>
    <property type="match status" value="1"/>
</dbReference>
<protein>
    <submittedName>
        <fullName evidence="9">Sodium:sulfate symporter</fullName>
    </submittedName>
</protein>
<evidence type="ECO:0000256" key="4">
    <source>
        <dbReference type="ARBA" id="ARBA00022737"/>
    </source>
</evidence>
<evidence type="ECO:0000313" key="10">
    <source>
        <dbReference type="Proteomes" id="UP000612349"/>
    </source>
</evidence>
<sequence length="596" mass="63469">MPGIPSFHAFAAMLLTVGMFIAFARGRIATEIVSLVTIALIALGLFFFPLDPARPTDGLMLAFAGFGHPALITICALMIMGRGLVVTGALEPATRFLDRVWKIDNRLGMLVSLVMAMGLSMMVNDTPVLVLLLPIFVALAERGAMAASKTLIPLNAAVLIGGMATTIGTSTNLLVVSIAEDLGMEHIRVFDFTPTVAIAALVALPYLWLVMPRLLPDHGTANLRQRRSFAATLRVDDDSDLIGLTPRELEEKMPDGFRFEGPLDRQITANSRLPVSGSHKALEEAMRVFKARVAPAWVVERISAAANSQQTDVVVVEMALTAESRLVGLTIPSSGVAGQFGVAVLGIHQQQKSPDRGRHEYTEVQLKAGDVLLVMGPMAEIEEFAETDRLLLLEGVSEVPRRSKSLLAAVIMVGSVATASLGLWPIAIAALGGAILMFMTGCVKFDRVGRALSANVIVLVAASIAVGRLILESGAAEWLGALMASGLQFLPPAAVLAAIMIFVTILTNFASNAAAATVGTPIAFNIANTLGIPAEPMVLAVLFGCNLCYATPIAYQTNMLIMEEGNYRFSDYLRTGVPLVLLMATTLSLLLVVFYM</sequence>
<keyword evidence="6 7" id="KW-0472">Membrane</keyword>
<evidence type="ECO:0000256" key="3">
    <source>
        <dbReference type="ARBA" id="ARBA00022692"/>
    </source>
</evidence>
<feature type="transmembrane region" description="Helical" evidence="7">
    <location>
        <begin position="537"/>
        <end position="555"/>
    </location>
</feature>
<dbReference type="AlphaFoldDB" id="A0A916YVL0"/>
<dbReference type="SUPFAM" id="SSF116726">
    <property type="entry name" value="TrkA C-terminal domain-like"/>
    <property type="match status" value="1"/>
</dbReference>
<keyword evidence="5 7" id="KW-1133">Transmembrane helix</keyword>
<dbReference type="GO" id="GO:0008324">
    <property type="term" value="F:monoatomic cation transmembrane transporter activity"/>
    <property type="evidence" value="ECO:0007669"/>
    <property type="project" value="InterPro"/>
</dbReference>
<feature type="transmembrane region" description="Helical" evidence="7">
    <location>
        <begin position="406"/>
        <end position="439"/>
    </location>
</feature>
<name>A0A916YVL0_9SPHN</name>
<reference evidence="9" key="2">
    <citation type="submission" date="2020-09" db="EMBL/GenBank/DDBJ databases">
        <authorList>
            <person name="Sun Q."/>
            <person name="Zhou Y."/>
        </authorList>
    </citation>
    <scope>NUCLEOTIDE SEQUENCE</scope>
    <source>
        <strain evidence="9">CGMCC 1.15360</strain>
    </source>
</reference>
<dbReference type="Gene3D" id="3.30.70.1450">
    <property type="entry name" value="Regulator of K+ conductance, C-terminal domain"/>
    <property type="match status" value="1"/>
</dbReference>
<evidence type="ECO:0000313" key="9">
    <source>
        <dbReference type="EMBL" id="GGD62764.1"/>
    </source>
</evidence>
<keyword evidence="3 7" id="KW-0812">Transmembrane</keyword>
<feature type="transmembrane region" description="Helical" evidence="7">
    <location>
        <begin position="478"/>
        <end position="503"/>
    </location>
</feature>
<dbReference type="GO" id="GO:0005886">
    <property type="term" value="C:plasma membrane"/>
    <property type="evidence" value="ECO:0007669"/>
    <property type="project" value="TreeGrafter"/>
</dbReference>
<keyword evidence="4" id="KW-0677">Repeat</keyword>
<feature type="domain" description="RCK C-terminal" evidence="8">
    <location>
        <begin position="303"/>
        <end position="390"/>
    </location>
</feature>
<evidence type="ECO:0000259" key="8">
    <source>
        <dbReference type="PROSITE" id="PS51202"/>
    </source>
</evidence>
<evidence type="ECO:0000256" key="2">
    <source>
        <dbReference type="ARBA" id="ARBA00022448"/>
    </source>
</evidence>
<feature type="transmembrane region" description="Helical" evidence="7">
    <location>
        <begin position="156"/>
        <end position="176"/>
    </location>
</feature>
<dbReference type="GO" id="GO:0006813">
    <property type="term" value="P:potassium ion transport"/>
    <property type="evidence" value="ECO:0007669"/>
    <property type="project" value="InterPro"/>
</dbReference>
<dbReference type="Proteomes" id="UP000612349">
    <property type="component" value="Unassembled WGS sequence"/>
</dbReference>